<protein>
    <submittedName>
        <fullName evidence="2">Uncharacterized protein</fullName>
    </submittedName>
</protein>
<feature type="compositionally biased region" description="Polar residues" evidence="1">
    <location>
        <begin position="78"/>
        <end position="97"/>
    </location>
</feature>
<dbReference type="Proteomes" id="UP000314294">
    <property type="component" value="Unassembled WGS sequence"/>
</dbReference>
<proteinExistence type="predicted"/>
<gene>
    <name evidence="2" type="ORF">EYF80_033896</name>
</gene>
<accession>A0A4Z2GQQ0</accession>
<name>A0A4Z2GQQ0_9TELE</name>
<evidence type="ECO:0000313" key="3">
    <source>
        <dbReference type="Proteomes" id="UP000314294"/>
    </source>
</evidence>
<dbReference type="AlphaFoldDB" id="A0A4Z2GQQ0"/>
<sequence length="111" mass="11987">MECMNKVKGGRETQRGVKAVARRDAWPPGGRGEAIQGRTTRRRQQGTDNGTHPQAPSARAAPLTPHPPEALALKPRLSVTSQSHPSSAVATRVSITVSAEEKEKEEEKDRG</sequence>
<evidence type="ECO:0000313" key="2">
    <source>
        <dbReference type="EMBL" id="TNN55897.1"/>
    </source>
</evidence>
<feature type="compositionally biased region" description="Basic and acidic residues" evidence="1">
    <location>
        <begin position="99"/>
        <end position="111"/>
    </location>
</feature>
<keyword evidence="3" id="KW-1185">Reference proteome</keyword>
<evidence type="ECO:0000256" key="1">
    <source>
        <dbReference type="SAM" id="MobiDB-lite"/>
    </source>
</evidence>
<organism evidence="2 3">
    <name type="scientific">Liparis tanakae</name>
    <name type="common">Tanaka's snailfish</name>
    <dbReference type="NCBI Taxonomy" id="230148"/>
    <lineage>
        <taxon>Eukaryota</taxon>
        <taxon>Metazoa</taxon>
        <taxon>Chordata</taxon>
        <taxon>Craniata</taxon>
        <taxon>Vertebrata</taxon>
        <taxon>Euteleostomi</taxon>
        <taxon>Actinopterygii</taxon>
        <taxon>Neopterygii</taxon>
        <taxon>Teleostei</taxon>
        <taxon>Neoteleostei</taxon>
        <taxon>Acanthomorphata</taxon>
        <taxon>Eupercaria</taxon>
        <taxon>Perciformes</taxon>
        <taxon>Cottioidei</taxon>
        <taxon>Cottales</taxon>
        <taxon>Liparidae</taxon>
        <taxon>Liparis</taxon>
    </lineage>
</organism>
<comment type="caution">
    <text evidence="2">The sequence shown here is derived from an EMBL/GenBank/DDBJ whole genome shotgun (WGS) entry which is preliminary data.</text>
</comment>
<feature type="region of interest" description="Disordered" evidence="1">
    <location>
        <begin position="1"/>
        <end position="111"/>
    </location>
</feature>
<reference evidence="2 3" key="1">
    <citation type="submission" date="2019-03" db="EMBL/GenBank/DDBJ databases">
        <title>First draft genome of Liparis tanakae, snailfish: a comprehensive survey of snailfish specific genes.</title>
        <authorList>
            <person name="Kim W."/>
            <person name="Song I."/>
            <person name="Jeong J.-H."/>
            <person name="Kim D."/>
            <person name="Kim S."/>
            <person name="Ryu S."/>
            <person name="Song J.Y."/>
            <person name="Lee S.K."/>
        </authorList>
    </citation>
    <scope>NUCLEOTIDE SEQUENCE [LARGE SCALE GENOMIC DNA]</scope>
    <source>
        <tissue evidence="2">Muscle</tissue>
    </source>
</reference>
<feature type="compositionally biased region" description="Basic and acidic residues" evidence="1">
    <location>
        <begin position="9"/>
        <end position="25"/>
    </location>
</feature>
<dbReference type="EMBL" id="SRLO01000443">
    <property type="protein sequence ID" value="TNN55897.1"/>
    <property type="molecule type" value="Genomic_DNA"/>
</dbReference>